<keyword evidence="2" id="KW-1133">Transmembrane helix</keyword>
<organism evidence="5 6">
    <name type="scientific">Streptomyces griseoaurantiacus</name>
    <dbReference type="NCBI Taxonomy" id="68213"/>
    <lineage>
        <taxon>Bacteria</taxon>
        <taxon>Bacillati</taxon>
        <taxon>Actinomycetota</taxon>
        <taxon>Actinomycetes</taxon>
        <taxon>Kitasatosporales</taxon>
        <taxon>Streptomycetaceae</taxon>
        <taxon>Streptomyces</taxon>
        <taxon>Streptomyces aurantiacus group</taxon>
    </lineage>
</organism>
<sequence>MRTTTHPRRRGRRTRSGTRPSGRLPAAVLLGAALVLAGCSADSGDSGADAAGGKAAAPGAEAGRQGAAGSAAARSGGAAGPGASKPAPSSVVRTASLTVRVKNMTEALDTARTAARDAGGFVGDENTRRDEDGSRHSEIVLRVPTEKYDEVLGELEGTGELLRRNSKAEDVTDQVVDVDSRVKSQRASVARVRKLMDRATELSDVVSLESELGNREADLEALLAQQASLKDRVGLATVTLTLSEKTAAARKTAAAEDDPGFLDALAGGWGVFLAVLRWIALVVGALLPFLVVFALGAVVWRRFLRPRLPRRPAPATSPAAPGTLPSAPPARDGKS</sequence>
<feature type="signal peptide" evidence="3">
    <location>
        <begin position="1"/>
        <end position="37"/>
    </location>
</feature>
<feature type="transmembrane region" description="Helical" evidence="2">
    <location>
        <begin position="278"/>
        <end position="300"/>
    </location>
</feature>
<feature type="region of interest" description="Disordered" evidence="1">
    <location>
        <begin position="1"/>
        <end position="24"/>
    </location>
</feature>
<evidence type="ECO:0000256" key="2">
    <source>
        <dbReference type="SAM" id="Phobius"/>
    </source>
</evidence>
<feature type="compositionally biased region" description="Low complexity" evidence="1">
    <location>
        <begin position="313"/>
        <end position="325"/>
    </location>
</feature>
<keyword evidence="2" id="KW-0812">Transmembrane</keyword>
<feature type="region of interest" description="Disordered" evidence="1">
    <location>
        <begin position="66"/>
        <end position="91"/>
    </location>
</feature>
<keyword evidence="3" id="KW-0732">Signal</keyword>
<evidence type="ECO:0000259" key="4">
    <source>
        <dbReference type="Pfam" id="PF14257"/>
    </source>
</evidence>
<keyword evidence="2" id="KW-0472">Membrane</keyword>
<dbReference type="Pfam" id="PF14257">
    <property type="entry name" value="DUF4349"/>
    <property type="match status" value="1"/>
</dbReference>
<evidence type="ECO:0000256" key="1">
    <source>
        <dbReference type="SAM" id="MobiDB-lite"/>
    </source>
</evidence>
<dbReference type="OrthoDB" id="186919at2"/>
<evidence type="ECO:0000313" key="5">
    <source>
        <dbReference type="EMBL" id="SDF47542.1"/>
    </source>
</evidence>
<proteinExistence type="predicted"/>
<protein>
    <recommendedName>
        <fullName evidence="4">DUF4349 domain-containing protein</fullName>
    </recommendedName>
</protein>
<gene>
    <name evidence="5" type="ORF">SAMN05216260_108190</name>
</gene>
<feature type="compositionally biased region" description="Basic residues" evidence="1">
    <location>
        <begin position="1"/>
        <end position="16"/>
    </location>
</feature>
<accession>A0A1G7LD96</accession>
<evidence type="ECO:0000256" key="3">
    <source>
        <dbReference type="SAM" id="SignalP"/>
    </source>
</evidence>
<feature type="compositionally biased region" description="Low complexity" evidence="1">
    <location>
        <begin position="66"/>
        <end position="90"/>
    </location>
</feature>
<dbReference type="AlphaFoldDB" id="A0A1G7LD96"/>
<name>A0A1G7LD96_9ACTN</name>
<feature type="region of interest" description="Disordered" evidence="1">
    <location>
        <begin position="311"/>
        <end position="335"/>
    </location>
</feature>
<reference evidence="5 6" key="1">
    <citation type="submission" date="2016-10" db="EMBL/GenBank/DDBJ databases">
        <authorList>
            <person name="de Groot N.N."/>
        </authorList>
    </citation>
    <scope>NUCLEOTIDE SEQUENCE [LARGE SCALE GENOMIC DNA]</scope>
    <source>
        <strain evidence="5 6">CGMCC 4.1859</strain>
    </source>
</reference>
<dbReference type="InterPro" id="IPR025645">
    <property type="entry name" value="DUF4349"/>
</dbReference>
<feature type="chain" id="PRO_5038375835" description="DUF4349 domain-containing protein" evidence="3">
    <location>
        <begin position="38"/>
        <end position="335"/>
    </location>
</feature>
<feature type="domain" description="DUF4349" evidence="4">
    <location>
        <begin position="90"/>
        <end position="301"/>
    </location>
</feature>
<dbReference type="Proteomes" id="UP000198614">
    <property type="component" value="Unassembled WGS sequence"/>
</dbReference>
<dbReference type="EMBL" id="FNAX01000008">
    <property type="protein sequence ID" value="SDF47542.1"/>
    <property type="molecule type" value="Genomic_DNA"/>
</dbReference>
<evidence type="ECO:0000313" key="6">
    <source>
        <dbReference type="Proteomes" id="UP000198614"/>
    </source>
</evidence>